<evidence type="ECO:0000259" key="3">
    <source>
        <dbReference type="PROSITE" id="PS50853"/>
    </source>
</evidence>
<dbReference type="SMART" id="SM00060">
    <property type="entry name" value="FN3"/>
    <property type="match status" value="3"/>
</dbReference>
<dbReference type="InterPro" id="IPR013783">
    <property type="entry name" value="Ig-like_fold"/>
</dbReference>
<dbReference type="PANTHER" id="PTHR46708">
    <property type="entry name" value="TENASCIN"/>
    <property type="match status" value="1"/>
</dbReference>
<dbReference type="AlphaFoldDB" id="A0A1S3DBC4"/>
<dbReference type="SUPFAM" id="SSF49265">
    <property type="entry name" value="Fibronectin type III"/>
    <property type="match status" value="2"/>
</dbReference>
<dbReference type="CDD" id="cd00063">
    <property type="entry name" value="FN3"/>
    <property type="match status" value="3"/>
</dbReference>
<keyword evidence="4" id="KW-1185">Reference proteome</keyword>
<dbReference type="PaxDb" id="121845-A0A1S3DBC4"/>
<gene>
    <name evidence="5" type="primary">LOC103515118</name>
</gene>
<dbReference type="InterPro" id="IPR036116">
    <property type="entry name" value="FN3_sf"/>
</dbReference>
<sequence length="837" mass="95511">MKYLLTVLFGLMFIWSSDGSDQITTVFKFNTVRAEDEDVKFVKYLNTCTAAYVEYPGVLLFNITPDTPLPESTIPPLYDGLKATKWQQMMDNGTIEPITSRSTLSDRTTRYLDLFFQENPLNTNLIMEKNNYKVLKETTADFRSETIIFNEADIDQNSVNSSFLLIKFQVRSRLKIQLNYQDKQYIEIRLQSDATVVCYGHDPMLQSVCYSGRGYTGDEQGNFKILISLVGEILIHDYVAGTIHKTKKVAPGKLRSITQKVGFSFNVYDHNVQYQIIQAYPSTIISPKLDLNTNISLIILYVRKPGFKINVYVEEDNTGNTLQLDYREIVGKYRHNKNMERVLTKVNVIFPDTWKNQKRILVQSEQKFVTFISNIWEERYLELYKIKEVTSCLISKLNIIYDTNTMTSNTNENSIECLNGGVEMDSMCLCTPGFAGKKCEIPCDRNNFGHKCSMLCSKSPNQCKGMVLCTSNFGCSCATGYQGEQCLEHCPEDYYGADCKQKCGECIDGCDQYTGVCRGGCTTPYLIRPYCKQPHSYLEESPRVLDSSYNAVNLQIDLTTSNIERSYDHTKFYKVQYREDKDITWNDGPYEAFNVATSNISVEGLKPGCIYYFRVLLVDVTLETHDPDWTKSCKAETKCITSENDKHLTVISVTNTSISLTWDKDTDLGEKDCPSRSYSLNIENTEKGYVESQKIVDIKGNSYQIEDLSPGQTYHIELKKNTIYGESKPVSSVNVTTDDTIDYSVQIPGVTINQTESHVNIEWFKSSLYKTYYIKYKLVRHLSGKKDSIDAPLQVITTSNTSYTLPNLEPNSQYQLFVTADKNQNVKTHNITFITSK</sequence>
<dbReference type="Pfam" id="PF00041">
    <property type="entry name" value="fn3"/>
    <property type="match status" value="1"/>
</dbReference>
<feature type="chain" id="PRO_5010284380" evidence="2">
    <location>
        <begin position="20"/>
        <end position="837"/>
    </location>
</feature>
<dbReference type="STRING" id="121845.A0A1S3DBC4"/>
<proteinExistence type="predicted"/>
<dbReference type="GeneID" id="103515118"/>
<dbReference type="InterPro" id="IPR050991">
    <property type="entry name" value="ECM_Regulatory_Proteins"/>
</dbReference>
<dbReference type="Gene3D" id="2.60.40.10">
    <property type="entry name" value="Immunoglobulins"/>
    <property type="match status" value="3"/>
</dbReference>
<dbReference type="InterPro" id="IPR009030">
    <property type="entry name" value="Growth_fac_rcpt_cys_sf"/>
</dbReference>
<dbReference type="Proteomes" id="UP000079169">
    <property type="component" value="Unplaced"/>
</dbReference>
<dbReference type="SUPFAM" id="SSF57184">
    <property type="entry name" value="Growth factor receptor domain"/>
    <property type="match status" value="1"/>
</dbReference>
<protein>
    <submittedName>
        <fullName evidence="5">Uncharacterized protein LOC103515118 isoform X1</fullName>
    </submittedName>
</protein>
<keyword evidence="1" id="KW-0677">Repeat</keyword>
<reference evidence="5" key="1">
    <citation type="submission" date="2025-08" db="UniProtKB">
        <authorList>
            <consortium name="RefSeq"/>
        </authorList>
    </citation>
    <scope>IDENTIFICATION</scope>
</reference>
<dbReference type="PANTHER" id="PTHR46708:SF2">
    <property type="entry name" value="FIBRONECTIN TYPE-III DOMAIN-CONTAINING PROTEIN"/>
    <property type="match status" value="1"/>
</dbReference>
<evidence type="ECO:0000313" key="4">
    <source>
        <dbReference type="Proteomes" id="UP000079169"/>
    </source>
</evidence>
<evidence type="ECO:0000313" key="5">
    <source>
        <dbReference type="RefSeq" id="XP_008478263.2"/>
    </source>
</evidence>
<evidence type="ECO:0000256" key="1">
    <source>
        <dbReference type="ARBA" id="ARBA00022737"/>
    </source>
</evidence>
<dbReference type="PROSITE" id="PS00022">
    <property type="entry name" value="EGF_1"/>
    <property type="match status" value="1"/>
</dbReference>
<name>A0A1S3DBC4_DIACI</name>
<dbReference type="KEGG" id="dci:103515118"/>
<dbReference type="InterPro" id="IPR003961">
    <property type="entry name" value="FN3_dom"/>
</dbReference>
<feature type="domain" description="Fibronectin type-III" evidence="3">
    <location>
        <begin position="644"/>
        <end position="740"/>
    </location>
</feature>
<dbReference type="RefSeq" id="XP_008478263.2">
    <property type="nucleotide sequence ID" value="XM_008480041.3"/>
</dbReference>
<dbReference type="Gene3D" id="2.170.300.10">
    <property type="entry name" value="Tie2 ligand-binding domain superfamily"/>
    <property type="match status" value="1"/>
</dbReference>
<keyword evidence="2" id="KW-0732">Signal</keyword>
<feature type="signal peptide" evidence="2">
    <location>
        <begin position="1"/>
        <end position="19"/>
    </location>
</feature>
<organism evidence="4 5">
    <name type="scientific">Diaphorina citri</name>
    <name type="common">Asian citrus psyllid</name>
    <dbReference type="NCBI Taxonomy" id="121845"/>
    <lineage>
        <taxon>Eukaryota</taxon>
        <taxon>Metazoa</taxon>
        <taxon>Ecdysozoa</taxon>
        <taxon>Arthropoda</taxon>
        <taxon>Hexapoda</taxon>
        <taxon>Insecta</taxon>
        <taxon>Pterygota</taxon>
        <taxon>Neoptera</taxon>
        <taxon>Paraneoptera</taxon>
        <taxon>Hemiptera</taxon>
        <taxon>Sternorrhyncha</taxon>
        <taxon>Psylloidea</taxon>
        <taxon>Psyllidae</taxon>
        <taxon>Diaphorininae</taxon>
        <taxon>Diaphorina</taxon>
    </lineage>
</organism>
<accession>A0A1S3DBC4</accession>
<evidence type="ECO:0000256" key="2">
    <source>
        <dbReference type="SAM" id="SignalP"/>
    </source>
</evidence>
<dbReference type="InterPro" id="IPR000742">
    <property type="entry name" value="EGF"/>
</dbReference>
<dbReference type="PROSITE" id="PS50853">
    <property type="entry name" value="FN3"/>
    <property type="match status" value="1"/>
</dbReference>